<keyword evidence="2" id="KW-0646">Protease inhibitor</keyword>
<dbReference type="PANTHER" id="PTHR11461:SF211">
    <property type="entry name" value="GH10112P-RELATED"/>
    <property type="match status" value="1"/>
</dbReference>
<proteinExistence type="inferred from homology"/>
<dbReference type="InterPro" id="IPR023795">
    <property type="entry name" value="Serpin_CS"/>
</dbReference>
<organism evidence="7 8">
    <name type="scientific">Anopheles epiroticus</name>
    <dbReference type="NCBI Taxonomy" id="199890"/>
    <lineage>
        <taxon>Eukaryota</taxon>
        <taxon>Metazoa</taxon>
        <taxon>Ecdysozoa</taxon>
        <taxon>Arthropoda</taxon>
        <taxon>Hexapoda</taxon>
        <taxon>Insecta</taxon>
        <taxon>Pterygota</taxon>
        <taxon>Neoptera</taxon>
        <taxon>Endopterygota</taxon>
        <taxon>Diptera</taxon>
        <taxon>Nematocera</taxon>
        <taxon>Culicoidea</taxon>
        <taxon>Culicidae</taxon>
        <taxon>Anophelinae</taxon>
        <taxon>Anopheles</taxon>
    </lineage>
</organism>
<dbReference type="Pfam" id="PF00079">
    <property type="entry name" value="Serpin"/>
    <property type="match status" value="1"/>
</dbReference>
<dbReference type="GO" id="GO:0005615">
    <property type="term" value="C:extracellular space"/>
    <property type="evidence" value="ECO:0007669"/>
    <property type="project" value="InterPro"/>
</dbReference>
<dbReference type="GO" id="GO:0004867">
    <property type="term" value="F:serine-type endopeptidase inhibitor activity"/>
    <property type="evidence" value="ECO:0007669"/>
    <property type="project" value="UniProtKB-KW"/>
</dbReference>
<dbReference type="EnsemblMetazoa" id="AEPI015230-RA">
    <property type="protein sequence ID" value="AEPI015230-PA"/>
    <property type="gene ID" value="AEPI015230"/>
</dbReference>
<dbReference type="InterPro" id="IPR042178">
    <property type="entry name" value="Serpin_sf_1"/>
</dbReference>
<dbReference type="SMART" id="SM00093">
    <property type="entry name" value="SERPIN"/>
    <property type="match status" value="1"/>
</dbReference>
<name>A0A240PK70_9DIPT</name>
<dbReference type="CDD" id="cd19601">
    <property type="entry name" value="serpin42Da-like"/>
    <property type="match status" value="1"/>
</dbReference>
<dbReference type="AlphaFoldDB" id="A0A240PK70"/>
<dbReference type="InterPro" id="IPR023796">
    <property type="entry name" value="Serpin_dom"/>
</dbReference>
<sequence length="394" mass="43731">MADSSSSLDAQFVAQSNNFATKLYQRISAQHAGENVVISPFSISACLSLAAMGAGGLTAEQMYSVLEYGTPDSKQTVANNYKHLLARLSSDSTVNVANKIYVMQNYAVKSAFNAIATDSFRSEAESVNFADGAAAAKNINGWVEGKTNNKIKDLISPDALDELTRMVLVNAVHFKGTWTYQFDPTLTRPFPFWLSETESRDVPMMNIKKHFAYNNFEELGFSALELTYGGSDMTMMLLLPNERMGLGALEEKLSTLNLAELSSQMHKQEVEVFLPKFKVEFTRDLNEDLSALGMSRMFSDSAEFPDLLEQNEPLKVSKVVHKAFIEVNEEGTEAAAATVAVVRVKRALIRLKVRFDHPFLYVLLMGTSRQTAFIGRVAKLDQSDVTQANRHEEL</sequence>
<dbReference type="PANTHER" id="PTHR11461">
    <property type="entry name" value="SERINE PROTEASE INHIBITOR, SERPIN"/>
    <property type="match status" value="1"/>
</dbReference>
<evidence type="ECO:0000256" key="1">
    <source>
        <dbReference type="ARBA" id="ARBA00009500"/>
    </source>
</evidence>
<dbReference type="SUPFAM" id="SSF56574">
    <property type="entry name" value="Serpins"/>
    <property type="match status" value="1"/>
</dbReference>
<dbReference type="Proteomes" id="UP000075885">
    <property type="component" value="Unassembled WGS sequence"/>
</dbReference>
<keyword evidence="4" id="KW-0722">Serine protease inhibitor</keyword>
<dbReference type="InterPro" id="IPR000215">
    <property type="entry name" value="Serpin_fam"/>
</dbReference>
<dbReference type="Gene3D" id="3.30.497.10">
    <property type="entry name" value="Antithrombin, subunit I, domain 2"/>
    <property type="match status" value="1"/>
</dbReference>
<dbReference type="STRING" id="199890.A0A240PK70"/>
<protein>
    <recommendedName>
        <fullName evidence="6">Serpin domain-containing protein</fullName>
    </recommendedName>
</protein>
<evidence type="ECO:0000256" key="3">
    <source>
        <dbReference type="ARBA" id="ARBA00022729"/>
    </source>
</evidence>
<evidence type="ECO:0000259" key="6">
    <source>
        <dbReference type="SMART" id="SM00093"/>
    </source>
</evidence>
<reference evidence="7" key="2">
    <citation type="submission" date="2020-05" db="UniProtKB">
        <authorList>
            <consortium name="EnsemblMetazoa"/>
        </authorList>
    </citation>
    <scope>IDENTIFICATION</scope>
    <source>
        <strain evidence="7">Epiroticus2</strain>
    </source>
</reference>
<evidence type="ECO:0000313" key="8">
    <source>
        <dbReference type="Proteomes" id="UP000075885"/>
    </source>
</evidence>
<evidence type="ECO:0000256" key="2">
    <source>
        <dbReference type="ARBA" id="ARBA00022690"/>
    </source>
</evidence>
<dbReference type="FunFam" id="3.30.497.10:FF:000006">
    <property type="entry name" value="Plasminogen activator inhibitor 1"/>
    <property type="match status" value="1"/>
</dbReference>
<accession>A0A240PK70</accession>
<dbReference type="VEuPathDB" id="VectorBase:AEPI015230"/>
<dbReference type="InterPro" id="IPR042185">
    <property type="entry name" value="Serpin_sf_2"/>
</dbReference>
<keyword evidence="8" id="KW-1185">Reference proteome</keyword>
<dbReference type="InterPro" id="IPR036186">
    <property type="entry name" value="Serpin_sf"/>
</dbReference>
<keyword evidence="3" id="KW-0732">Signal</keyword>
<feature type="domain" description="Serpin" evidence="6">
    <location>
        <begin position="21"/>
        <end position="380"/>
    </location>
</feature>
<dbReference type="Gene3D" id="2.30.39.10">
    <property type="entry name" value="Alpha-1-antitrypsin, domain 1"/>
    <property type="match status" value="1"/>
</dbReference>
<evidence type="ECO:0000313" key="7">
    <source>
        <dbReference type="EnsemblMetazoa" id="AEPI015230-PA"/>
    </source>
</evidence>
<reference evidence="8" key="1">
    <citation type="submission" date="2013-03" db="EMBL/GenBank/DDBJ databases">
        <title>The Genome Sequence of Anopheles epiroticus epiroticus2.</title>
        <authorList>
            <consortium name="The Broad Institute Genomics Platform"/>
            <person name="Neafsey D.E."/>
            <person name="Howell P."/>
            <person name="Walker B."/>
            <person name="Young S.K."/>
            <person name="Zeng Q."/>
            <person name="Gargeya S."/>
            <person name="Fitzgerald M."/>
            <person name="Haas B."/>
            <person name="Abouelleil A."/>
            <person name="Allen A.W."/>
            <person name="Alvarado L."/>
            <person name="Arachchi H.M."/>
            <person name="Berlin A.M."/>
            <person name="Chapman S.B."/>
            <person name="Gainer-Dewar J."/>
            <person name="Goldberg J."/>
            <person name="Griggs A."/>
            <person name="Gujja S."/>
            <person name="Hansen M."/>
            <person name="Howarth C."/>
            <person name="Imamovic A."/>
            <person name="Ireland A."/>
            <person name="Larimer J."/>
            <person name="McCowan C."/>
            <person name="Murphy C."/>
            <person name="Pearson M."/>
            <person name="Poon T.W."/>
            <person name="Priest M."/>
            <person name="Roberts A."/>
            <person name="Saif S."/>
            <person name="Shea T."/>
            <person name="Sisk P."/>
            <person name="Sykes S."/>
            <person name="Wortman J."/>
            <person name="Nusbaum C."/>
            <person name="Birren B."/>
        </authorList>
    </citation>
    <scope>NUCLEOTIDE SEQUENCE [LARGE SCALE GENOMIC DNA]</scope>
    <source>
        <strain evidence="8">Epiroticus2</strain>
    </source>
</reference>
<comment type="similarity">
    <text evidence="1 5">Belongs to the serpin family.</text>
</comment>
<evidence type="ECO:0000256" key="4">
    <source>
        <dbReference type="ARBA" id="ARBA00022900"/>
    </source>
</evidence>
<dbReference type="PROSITE" id="PS00284">
    <property type="entry name" value="SERPIN"/>
    <property type="match status" value="1"/>
</dbReference>
<evidence type="ECO:0000256" key="5">
    <source>
        <dbReference type="RuleBase" id="RU000411"/>
    </source>
</evidence>